<feature type="domain" description="Alpha glucuronidase N-terminal" evidence="2">
    <location>
        <begin position="33"/>
        <end position="121"/>
    </location>
</feature>
<dbReference type="InterPro" id="IPR005154">
    <property type="entry name" value="Glyco_hydro_67_aGlcAse_N"/>
</dbReference>
<dbReference type="PANTHER" id="PTHR47406">
    <property type="entry name" value="COAGULATION FACTOR 5/8 TYPE, C-TERMINAL"/>
    <property type="match status" value="1"/>
</dbReference>
<dbReference type="Proteomes" id="UP001549749">
    <property type="component" value="Unassembled WGS sequence"/>
</dbReference>
<name>A0ABV2T119_9BACT</name>
<protein>
    <submittedName>
        <fullName evidence="3">DUF4838 domain-containing protein</fullName>
    </submittedName>
</protein>
<keyword evidence="1" id="KW-0378">Hydrolase</keyword>
<dbReference type="InterPro" id="IPR029018">
    <property type="entry name" value="Hex-like_dom2"/>
</dbReference>
<dbReference type="Gene3D" id="3.30.379.10">
    <property type="entry name" value="Chitobiase/beta-hexosaminidase domain 2-like"/>
    <property type="match status" value="1"/>
</dbReference>
<sequence length="739" mass="83191">MKYLFLVIGLLAACSPSANKLIEEGKSDYKIFVADSAAAPEQYAAKELQKYLEKVSGCLLEITHEAKPAAKLIYVGFKGAPESLLKNLQPKDFGKEEYIIRSAEGQLLIAGGAPRGTLYGVIGYLSDHLNCRWYTREVIKTPEQRTITLGKIEDRQHPVFLYREAWYREAYDPEWALHNRLNPTITPLADSIGGSYIAFPFAHTFSQLVSSKQYFATHPEYFAEVNGKRLYAEHPQLCLTNPEVLRIATDQVFKWIKAHPEVSVFSIDQNDGEGNCTCKVCKKIDDAEGSPSGTLLTFVNKIADTVGKVYPDITLRTFAYAYTEAPPKTIRPADNVTIRLCHYDYCSAHPLTGCDNHKPFVARFNAWKKIAKRITIWDYYTDFAQFLMPFPNFESFKHDIKWYADRGVEGIFAQGNNVPDNGGGEFSELRAWVISQLLWDANRDPQALVDEFVNNVYGSAAPFIGGYIKLLHDQVKADSLDFSIWLRPEEVKYLSVPVIQKADSLFGQAMKAAEGDSALTKRVELAYLPVLYIKLFFYSTGGVAYISKEEVPAAYDRFKKIIARHRIRAISEDEKSYGSLAGFMRNVESAATFYNDWWVMGPFNNPDAKGLQTPFPPEKSLDLKQTYQVNGNNTGWLKYDNKSSGYIDFTKIFTQTENVVAYAQRTITAATARSMKFGVGSNDGVKVWINGKVVLDRPVARKAQPNQDIINVNLKEGANTILVKVDQLKGGWGFYFAEL</sequence>
<dbReference type="RefSeq" id="WP_354658728.1">
    <property type="nucleotide sequence ID" value="NZ_JBEXAC010000001.1"/>
</dbReference>
<keyword evidence="4" id="KW-1185">Reference proteome</keyword>
<gene>
    <name evidence="3" type="ORF">ABR189_01810</name>
</gene>
<dbReference type="Pfam" id="PF03648">
    <property type="entry name" value="Glyco_hydro_67N"/>
    <property type="match status" value="1"/>
</dbReference>
<dbReference type="InterPro" id="IPR032287">
    <property type="entry name" value="DUF4838"/>
</dbReference>
<organism evidence="3 4">
    <name type="scientific">Chitinophaga defluvii</name>
    <dbReference type="NCBI Taxonomy" id="3163343"/>
    <lineage>
        <taxon>Bacteria</taxon>
        <taxon>Pseudomonadati</taxon>
        <taxon>Bacteroidota</taxon>
        <taxon>Chitinophagia</taxon>
        <taxon>Chitinophagales</taxon>
        <taxon>Chitinophagaceae</taxon>
        <taxon>Chitinophaga</taxon>
    </lineage>
</organism>
<comment type="caution">
    <text evidence="3">The sequence shown here is derived from an EMBL/GenBank/DDBJ whole genome shotgun (WGS) entry which is preliminary data.</text>
</comment>
<dbReference type="PANTHER" id="PTHR47406:SF2">
    <property type="entry name" value="ALPHA GLUCURONIDASE N-TERMINAL DOMAIN-CONTAINING PROTEIN"/>
    <property type="match status" value="1"/>
</dbReference>
<proteinExistence type="predicted"/>
<evidence type="ECO:0000256" key="1">
    <source>
        <dbReference type="ARBA" id="ARBA00022801"/>
    </source>
</evidence>
<dbReference type="Pfam" id="PF16126">
    <property type="entry name" value="DUF4838"/>
    <property type="match status" value="1"/>
</dbReference>
<evidence type="ECO:0000313" key="3">
    <source>
        <dbReference type="EMBL" id="MET6996080.1"/>
    </source>
</evidence>
<dbReference type="EMBL" id="JBEXAC010000001">
    <property type="protein sequence ID" value="MET6996080.1"/>
    <property type="molecule type" value="Genomic_DNA"/>
</dbReference>
<dbReference type="Gene3D" id="2.60.120.260">
    <property type="entry name" value="Galactose-binding domain-like"/>
    <property type="match status" value="1"/>
</dbReference>
<evidence type="ECO:0000259" key="2">
    <source>
        <dbReference type="Pfam" id="PF03648"/>
    </source>
</evidence>
<reference evidence="3 4" key="1">
    <citation type="submission" date="2024-06" db="EMBL/GenBank/DDBJ databases">
        <title>Chitinophaga defluvii sp. nov., isolated from municipal sewage.</title>
        <authorList>
            <person name="Zhang L."/>
        </authorList>
    </citation>
    <scope>NUCLEOTIDE SEQUENCE [LARGE SCALE GENOMIC DNA]</scope>
    <source>
        <strain evidence="3 4">H8</strain>
    </source>
</reference>
<evidence type="ECO:0000313" key="4">
    <source>
        <dbReference type="Proteomes" id="UP001549749"/>
    </source>
</evidence>
<dbReference type="SUPFAM" id="SSF55545">
    <property type="entry name" value="beta-N-acetylhexosaminidase-like domain"/>
    <property type="match status" value="1"/>
</dbReference>
<accession>A0ABV2T119</accession>